<evidence type="ECO:0000259" key="9">
    <source>
        <dbReference type="SMART" id="SM01011"/>
    </source>
</evidence>
<dbReference type="AlphaFoldDB" id="A0A562J5E3"/>
<dbReference type="InterPro" id="IPR052433">
    <property type="entry name" value="X-Pro_dipept-like"/>
</dbReference>
<evidence type="ECO:0000256" key="6">
    <source>
        <dbReference type="ARBA" id="ARBA00022801"/>
    </source>
</evidence>
<dbReference type="InterPro" id="IPR007865">
    <property type="entry name" value="Aminopep_P_N"/>
</dbReference>
<evidence type="ECO:0000256" key="4">
    <source>
        <dbReference type="ARBA" id="ARBA00012574"/>
    </source>
</evidence>
<dbReference type="InterPro" id="IPR036005">
    <property type="entry name" value="Creatinase/aminopeptidase-like"/>
</dbReference>
<accession>A0A562J5E3</accession>
<dbReference type="Proteomes" id="UP000315343">
    <property type="component" value="Unassembled WGS sequence"/>
</dbReference>
<dbReference type="Gene3D" id="3.40.350.10">
    <property type="entry name" value="Creatinase/prolidase N-terminal domain"/>
    <property type="match status" value="1"/>
</dbReference>
<keyword evidence="11" id="KW-1185">Reference proteome</keyword>
<dbReference type="SUPFAM" id="SSF55920">
    <property type="entry name" value="Creatinase/aminopeptidase"/>
    <property type="match status" value="1"/>
</dbReference>
<dbReference type="RefSeq" id="WP_145085355.1">
    <property type="nucleotide sequence ID" value="NZ_VLKH01000010.1"/>
</dbReference>
<dbReference type="Gene3D" id="3.90.230.10">
    <property type="entry name" value="Creatinase/methionine aminopeptidase superfamily"/>
    <property type="match status" value="1"/>
</dbReference>
<proteinExistence type="inferred from homology"/>
<dbReference type="GO" id="GO:0005829">
    <property type="term" value="C:cytosol"/>
    <property type="evidence" value="ECO:0007669"/>
    <property type="project" value="TreeGrafter"/>
</dbReference>
<dbReference type="InterPro" id="IPR001131">
    <property type="entry name" value="Peptidase_M24B_aminopep-P_CS"/>
</dbReference>
<name>A0A562J5E3_9FIRM</name>
<dbReference type="EMBL" id="VLKH01000010">
    <property type="protein sequence ID" value="TWH78124.1"/>
    <property type="molecule type" value="Genomic_DNA"/>
</dbReference>
<keyword evidence="5 8" id="KW-0479">Metal-binding</keyword>
<feature type="domain" description="Aminopeptidase P N-terminal" evidence="9">
    <location>
        <begin position="1"/>
        <end position="137"/>
    </location>
</feature>
<keyword evidence="10" id="KW-0645">Protease</keyword>
<comment type="similarity">
    <text evidence="3 8">Belongs to the peptidase M24B family.</text>
</comment>
<dbReference type="PROSITE" id="PS00491">
    <property type="entry name" value="PROLINE_PEPTIDASE"/>
    <property type="match status" value="1"/>
</dbReference>
<dbReference type="EC" id="3.4.11.9" evidence="4"/>
<sequence length="412" mass="47431">MNSNFYINNRARFAERMEDYSTAVFFSGKAPRESADQEYEFSVDRNFFYLTGIDREDMVLIINKIAGKVTEALYIPPVDEYFEKWFGILMRKEEAQELSGIKTIEERDSFMAQFAKKLSSSDRPDNVYIFSYIADKDESYDSYRSLAHWIRNQYPAVNIKSSLDIMIELRSSKHEEEVNEIKTAIGYTKEALEFVMKNLKPGKFEYQVKADFEYQLMLRGSKPSFKTIGASGAKAVILHYIELKQKIEDGSLILLDLGALSNNYASDITRTYPANGKFTQRQKDIYNIVLEAQDVTMDAMHVGASEVEVNDKVKAHFAKGLRSLNIIKDDADVEKYYYHGIGHPLGLDVHDLRRRDKIMQENNVYTVEPGLYIKEEGIGIRIEDDVWVTKGGIINLSKDIIKTVNDIENFMK</sequence>
<dbReference type="GO" id="GO:0070006">
    <property type="term" value="F:metalloaminopeptidase activity"/>
    <property type="evidence" value="ECO:0007669"/>
    <property type="project" value="InterPro"/>
</dbReference>
<evidence type="ECO:0000256" key="8">
    <source>
        <dbReference type="RuleBase" id="RU000590"/>
    </source>
</evidence>
<dbReference type="OrthoDB" id="9806388at2"/>
<keyword evidence="7" id="KW-0464">Manganese</keyword>
<gene>
    <name evidence="10" type="ORF">LY60_02964</name>
</gene>
<evidence type="ECO:0000256" key="1">
    <source>
        <dbReference type="ARBA" id="ARBA00001424"/>
    </source>
</evidence>
<evidence type="ECO:0000256" key="3">
    <source>
        <dbReference type="ARBA" id="ARBA00008766"/>
    </source>
</evidence>
<dbReference type="InterPro" id="IPR029149">
    <property type="entry name" value="Creatin/AminoP/Spt16_N"/>
</dbReference>
<comment type="catalytic activity">
    <reaction evidence="1">
        <text>Release of any N-terminal amino acid, including proline, that is linked to proline, even from a dipeptide or tripeptide.</text>
        <dbReference type="EC" id="3.4.11.9"/>
    </reaction>
</comment>
<evidence type="ECO:0000313" key="10">
    <source>
        <dbReference type="EMBL" id="TWH78124.1"/>
    </source>
</evidence>
<keyword evidence="6" id="KW-0378">Hydrolase</keyword>
<reference evidence="10 11" key="1">
    <citation type="submission" date="2019-07" db="EMBL/GenBank/DDBJ databases">
        <title>Genomic Encyclopedia of Type Strains, Phase I: the one thousand microbial genomes (KMG-I) project.</title>
        <authorList>
            <person name="Kyrpides N."/>
        </authorList>
    </citation>
    <scope>NUCLEOTIDE SEQUENCE [LARGE SCALE GENOMIC DNA]</scope>
    <source>
        <strain evidence="10 11">DSM 13558</strain>
    </source>
</reference>
<dbReference type="GO" id="GO:0006508">
    <property type="term" value="P:proteolysis"/>
    <property type="evidence" value="ECO:0007669"/>
    <property type="project" value="TreeGrafter"/>
</dbReference>
<dbReference type="SUPFAM" id="SSF53092">
    <property type="entry name" value="Creatinase/prolidase N-terminal domain"/>
    <property type="match status" value="1"/>
</dbReference>
<dbReference type="Pfam" id="PF05195">
    <property type="entry name" value="AMP_N"/>
    <property type="match status" value="1"/>
</dbReference>
<comment type="cofactor">
    <cofactor evidence="2">
        <name>Mn(2+)</name>
        <dbReference type="ChEBI" id="CHEBI:29035"/>
    </cofactor>
</comment>
<comment type="caution">
    <text evidence="10">The sequence shown here is derived from an EMBL/GenBank/DDBJ whole genome shotgun (WGS) entry which is preliminary data.</text>
</comment>
<protein>
    <recommendedName>
        <fullName evidence="4">Xaa-Pro aminopeptidase</fullName>
        <ecNumber evidence="4">3.4.11.9</ecNumber>
    </recommendedName>
</protein>
<dbReference type="GO" id="GO:0030145">
    <property type="term" value="F:manganese ion binding"/>
    <property type="evidence" value="ECO:0007669"/>
    <property type="project" value="InterPro"/>
</dbReference>
<dbReference type="PANTHER" id="PTHR43226">
    <property type="entry name" value="XAA-PRO AMINOPEPTIDASE 3"/>
    <property type="match status" value="1"/>
</dbReference>
<evidence type="ECO:0000256" key="5">
    <source>
        <dbReference type="ARBA" id="ARBA00022723"/>
    </source>
</evidence>
<dbReference type="InterPro" id="IPR000994">
    <property type="entry name" value="Pept_M24"/>
</dbReference>
<dbReference type="PANTHER" id="PTHR43226:SF4">
    <property type="entry name" value="XAA-PRO AMINOPEPTIDASE 3"/>
    <property type="match status" value="1"/>
</dbReference>
<evidence type="ECO:0000256" key="2">
    <source>
        <dbReference type="ARBA" id="ARBA00001936"/>
    </source>
</evidence>
<dbReference type="SMART" id="SM01011">
    <property type="entry name" value="AMP_N"/>
    <property type="match status" value="1"/>
</dbReference>
<keyword evidence="10" id="KW-0031">Aminopeptidase</keyword>
<evidence type="ECO:0000256" key="7">
    <source>
        <dbReference type="ARBA" id="ARBA00023211"/>
    </source>
</evidence>
<organism evidence="10 11">
    <name type="scientific">Sedimentibacter saalensis</name>
    <dbReference type="NCBI Taxonomy" id="130788"/>
    <lineage>
        <taxon>Bacteria</taxon>
        <taxon>Bacillati</taxon>
        <taxon>Bacillota</taxon>
        <taxon>Tissierellia</taxon>
        <taxon>Sedimentibacter</taxon>
    </lineage>
</organism>
<dbReference type="Pfam" id="PF00557">
    <property type="entry name" value="Peptidase_M24"/>
    <property type="match status" value="1"/>
</dbReference>
<evidence type="ECO:0000313" key="11">
    <source>
        <dbReference type="Proteomes" id="UP000315343"/>
    </source>
</evidence>